<reference evidence="1 2" key="1">
    <citation type="journal article" date="2023" name="Science">
        <title>Complex scaffold remodeling in plant triterpene biosynthesis.</title>
        <authorList>
            <person name="De La Pena R."/>
            <person name="Hodgson H."/>
            <person name="Liu J.C."/>
            <person name="Stephenson M.J."/>
            <person name="Martin A.C."/>
            <person name="Owen C."/>
            <person name="Harkess A."/>
            <person name="Leebens-Mack J."/>
            <person name="Jimenez L.E."/>
            <person name="Osbourn A."/>
            <person name="Sattely E.S."/>
        </authorList>
    </citation>
    <scope>NUCLEOTIDE SEQUENCE [LARGE SCALE GENOMIC DNA]</scope>
    <source>
        <strain evidence="2">cv. JPN11</strain>
        <tissue evidence="1">Leaf</tissue>
    </source>
</reference>
<keyword evidence="2" id="KW-1185">Reference proteome</keyword>
<dbReference type="EMBL" id="CM051394">
    <property type="protein sequence ID" value="KAJ4727756.1"/>
    <property type="molecule type" value="Genomic_DNA"/>
</dbReference>
<dbReference type="Proteomes" id="UP001164539">
    <property type="component" value="Chromosome 1"/>
</dbReference>
<evidence type="ECO:0000313" key="2">
    <source>
        <dbReference type="Proteomes" id="UP001164539"/>
    </source>
</evidence>
<protein>
    <submittedName>
        <fullName evidence="1">GATA transcription factor</fullName>
    </submittedName>
</protein>
<gene>
    <name evidence="1" type="ORF">OWV82_000802</name>
</gene>
<accession>A0ACC1YW95</accession>
<name>A0ACC1YW95_MELAZ</name>
<comment type="caution">
    <text evidence="1">The sequence shown here is derived from an EMBL/GenBank/DDBJ whole genome shotgun (WGS) entry which is preliminary data.</text>
</comment>
<evidence type="ECO:0000313" key="1">
    <source>
        <dbReference type="EMBL" id="KAJ4727756.1"/>
    </source>
</evidence>
<organism evidence="1 2">
    <name type="scientific">Melia azedarach</name>
    <name type="common">Chinaberry tree</name>
    <dbReference type="NCBI Taxonomy" id="155640"/>
    <lineage>
        <taxon>Eukaryota</taxon>
        <taxon>Viridiplantae</taxon>
        <taxon>Streptophyta</taxon>
        <taxon>Embryophyta</taxon>
        <taxon>Tracheophyta</taxon>
        <taxon>Spermatophyta</taxon>
        <taxon>Magnoliopsida</taxon>
        <taxon>eudicotyledons</taxon>
        <taxon>Gunneridae</taxon>
        <taxon>Pentapetalae</taxon>
        <taxon>rosids</taxon>
        <taxon>malvids</taxon>
        <taxon>Sapindales</taxon>
        <taxon>Meliaceae</taxon>
        <taxon>Melia</taxon>
    </lineage>
</organism>
<sequence>MDVKRKGSETEEVKRSPFNEIKKSCIDCRTTRTPLWRSGPAGPRSLCNACGIRYRKTKRALSGLDKRGAEKRKRSKNKHVVTVKMGMMAASAGREMALQKSLEEEEEAARLLMSLSYGYVYA</sequence>
<proteinExistence type="predicted"/>